<dbReference type="EMBL" id="BAQB01000003">
    <property type="protein sequence ID" value="GBR44315.1"/>
    <property type="molecule type" value="Genomic_DNA"/>
</dbReference>
<gene>
    <name evidence="1" type="ORF">AA106556_0386</name>
</gene>
<proteinExistence type="predicted"/>
<name>A0ABQ0QGV1_9PROT</name>
<accession>A0ABQ0QGV1</accession>
<organism evidence="1 2">
    <name type="scientific">Neokomagataea tanensis NBRC 106556</name>
    <dbReference type="NCBI Taxonomy" id="1223519"/>
    <lineage>
        <taxon>Bacteria</taxon>
        <taxon>Pseudomonadati</taxon>
        <taxon>Pseudomonadota</taxon>
        <taxon>Alphaproteobacteria</taxon>
        <taxon>Acetobacterales</taxon>
        <taxon>Acetobacteraceae</taxon>
        <taxon>Neokomagataea</taxon>
    </lineage>
</organism>
<comment type="caution">
    <text evidence="1">The sequence shown here is derived from an EMBL/GenBank/DDBJ whole genome shotgun (WGS) entry which is preliminary data.</text>
</comment>
<evidence type="ECO:0000313" key="1">
    <source>
        <dbReference type="EMBL" id="GBR44315.1"/>
    </source>
</evidence>
<sequence length="62" mass="6808">MRLALSSDLSREHIAQDLGGGSSTLKTWGRDAQKHDTVVSNTVNRAALLGENDRECRNKTLL</sequence>
<dbReference type="Proteomes" id="UP001062443">
    <property type="component" value="Unassembled WGS sequence"/>
</dbReference>
<protein>
    <submittedName>
        <fullName evidence="1">Transposase</fullName>
    </submittedName>
</protein>
<evidence type="ECO:0000313" key="2">
    <source>
        <dbReference type="Proteomes" id="UP001062443"/>
    </source>
</evidence>
<reference evidence="1" key="1">
    <citation type="submission" date="2013-04" db="EMBL/GenBank/DDBJ databases">
        <title>The genome sequencing project of 58 acetic acid bacteria.</title>
        <authorList>
            <person name="Okamoto-Kainuma A."/>
            <person name="Ishikawa M."/>
            <person name="Umino S."/>
            <person name="Koizumi Y."/>
            <person name="Shiwa Y."/>
            <person name="Yoshikawa H."/>
            <person name="Matsutani M."/>
            <person name="Matsushita K."/>
        </authorList>
    </citation>
    <scope>NUCLEOTIDE SEQUENCE</scope>
    <source>
        <strain evidence="1">NBRC 106556</strain>
    </source>
</reference>
<keyword evidence="2" id="KW-1185">Reference proteome</keyword>